<dbReference type="FunFam" id="3.30.160.60:FF:000340">
    <property type="entry name" value="zinc finger protein 473 isoform X1"/>
    <property type="match status" value="1"/>
</dbReference>
<comment type="similarity">
    <text evidence="2">Belongs to the krueppel C2H2-type zinc-finger protein family.</text>
</comment>
<keyword evidence="8" id="KW-0238">DNA-binding</keyword>
<keyword evidence="9" id="KW-0804">Transcription</keyword>
<dbReference type="FunFam" id="3.30.160.60:FF:000624">
    <property type="entry name" value="zinc finger protein 697"/>
    <property type="match status" value="1"/>
</dbReference>
<keyword evidence="4" id="KW-0677">Repeat</keyword>
<evidence type="ECO:0000256" key="7">
    <source>
        <dbReference type="ARBA" id="ARBA00023015"/>
    </source>
</evidence>
<gene>
    <name evidence="14" type="ORF">UPYG_G00339330</name>
</gene>
<dbReference type="InterPro" id="IPR013087">
    <property type="entry name" value="Znf_C2H2_type"/>
</dbReference>
<keyword evidence="3" id="KW-0479">Metal-binding</keyword>
<feature type="domain" description="C2H2-type" evidence="13">
    <location>
        <begin position="594"/>
        <end position="623"/>
    </location>
</feature>
<feature type="compositionally biased region" description="Basic and acidic residues" evidence="12">
    <location>
        <begin position="215"/>
        <end position="226"/>
    </location>
</feature>
<dbReference type="AlphaFoldDB" id="A0ABD0WAZ3"/>
<name>A0ABD0WAZ3_UMBPY</name>
<keyword evidence="7" id="KW-0805">Transcription regulation</keyword>
<dbReference type="GO" id="GO:0003677">
    <property type="term" value="F:DNA binding"/>
    <property type="evidence" value="ECO:0007669"/>
    <property type="project" value="UniProtKB-KW"/>
</dbReference>
<feature type="domain" description="C2H2-type" evidence="13">
    <location>
        <begin position="425"/>
        <end position="452"/>
    </location>
</feature>
<evidence type="ECO:0000256" key="2">
    <source>
        <dbReference type="ARBA" id="ARBA00006991"/>
    </source>
</evidence>
<dbReference type="PANTHER" id="PTHR24379">
    <property type="entry name" value="KRAB AND ZINC FINGER DOMAIN-CONTAINING"/>
    <property type="match status" value="1"/>
</dbReference>
<evidence type="ECO:0000256" key="1">
    <source>
        <dbReference type="ARBA" id="ARBA00004123"/>
    </source>
</evidence>
<sequence length="837" mass="92485">MVDGLEKNASLIVSEEHFDTVSRMDSSVYLCSTCCQIFNSLDVVASHQLTCQPVNTEDKTAPAAPPTPQLEISRAALQLQSEPSQCENTGPNTPYLPSLPDHRATVCPVRATLHLGSSLFTPQTQDRVNVQNSPAPLIRYQCRDCEALFESLGLWQKHSKLGNCSAATGSEPRDQETDPDCHPEEFDEKGGERQKDGERDMRMDETIKEDDDVDRESRSKHEHSTDSDLESETKSISQMARSSNPTASSSGQTFFCVACGLGFSSEALLVLHRMATHGLEGALHHCDVCGDSFMNTTQYLYHRKQHRDRGDSGSLTARGDTSRTKHRFQQENKTAVPSAEEILNSPPTVTNTTTNPSLKTPGDPSVPLGPCPLCGRAFKRRGHMNAHIQSHTGLKLFKCDLCPKRFAYNSNVARHRVAHSAHKPYTCLRCGKSYTQMSTLKTHHLLHERQDAFSQAGGASKQKFKEEGMENGRSAVNDEDAKYPLFFRYKCPDCPRCFRIYSQVLVHRYSHTGKCPFTCTICGQHFFHKSRLKLHALTHQALVETGQVAKGTGRGRGGKRRSAGLLQCEFCCHRCVTQEGLDLHRLSHTGKTPLRCPMTPCRRRYATTSALQAHLTTHCPEPGDTVAAADLPKPRPFHCNHCGKDFTTGSSLNVHIRVHTGERPFQCAQCGKRFRQIPHLRDHERLHSGERPFVCSVCGKSFVLAARLAEHARTHSGEKPFSCPECQRAFRSLSNLGKHRKTHRSCPLTQPQEDATEQASILGVKVQGVMDNIMGQAGVHTILLVQPQEVSQGGSSPPRPSSLSTPLVFLHPSVATGDVEGGGLEGTIEVIVEQTAE</sequence>
<dbReference type="PROSITE" id="PS50157">
    <property type="entry name" value="ZINC_FINGER_C2H2_2"/>
    <property type="match status" value="13"/>
</dbReference>
<keyword evidence="15" id="KW-1185">Reference proteome</keyword>
<dbReference type="Pfam" id="PF00096">
    <property type="entry name" value="zf-C2H2"/>
    <property type="match status" value="5"/>
</dbReference>
<feature type="domain" description="C2H2-type" evidence="13">
    <location>
        <begin position="721"/>
        <end position="743"/>
    </location>
</feature>
<feature type="region of interest" description="Disordered" evidence="12">
    <location>
        <begin position="165"/>
        <end position="250"/>
    </location>
</feature>
<feature type="compositionally biased region" description="Basic and acidic residues" evidence="12">
    <location>
        <begin position="171"/>
        <end position="206"/>
    </location>
</feature>
<dbReference type="FunFam" id="3.30.160.60:FF:000710">
    <property type="entry name" value="Zinc finger protein 768"/>
    <property type="match status" value="1"/>
</dbReference>
<evidence type="ECO:0000256" key="10">
    <source>
        <dbReference type="ARBA" id="ARBA00023242"/>
    </source>
</evidence>
<keyword evidence="5 11" id="KW-0863">Zinc-finger</keyword>
<evidence type="ECO:0000256" key="3">
    <source>
        <dbReference type="ARBA" id="ARBA00022723"/>
    </source>
</evidence>
<dbReference type="EMBL" id="JAGEUA010000011">
    <property type="protein sequence ID" value="KAL0962381.1"/>
    <property type="molecule type" value="Genomic_DNA"/>
</dbReference>
<keyword evidence="10" id="KW-0539">Nucleus</keyword>
<keyword evidence="6" id="KW-0862">Zinc</keyword>
<evidence type="ECO:0000313" key="15">
    <source>
        <dbReference type="Proteomes" id="UP001557470"/>
    </source>
</evidence>
<feature type="domain" description="C2H2-type" evidence="13">
    <location>
        <begin position="665"/>
        <end position="692"/>
    </location>
</feature>
<feature type="domain" description="C2H2-type" evidence="13">
    <location>
        <begin position="489"/>
        <end position="516"/>
    </location>
</feature>
<feature type="domain" description="C2H2-type" evidence="13">
    <location>
        <begin position="284"/>
        <end position="311"/>
    </location>
</feature>
<feature type="domain" description="C2H2-type" evidence="13">
    <location>
        <begin position="637"/>
        <end position="664"/>
    </location>
</feature>
<organism evidence="14 15">
    <name type="scientific">Umbra pygmaea</name>
    <name type="common">Eastern mudminnow</name>
    <dbReference type="NCBI Taxonomy" id="75934"/>
    <lineage>
        <taxon>Eukaryota</taxon>
        <taxon>Metazoa</taxon>
        <taxon>Chordata</taxon>
        <taxon>Craniata</taxon>
        <taxon>Vertebrata</taxon>
        <taxon>Euteleostomi</taxon>
        <taxon>Actinopterygii</taxon>
        <taxon>Neopterygii</taxon>
        <taxon>Teleostei</taxon>
        <taxon>Protacanthopterygii</taxon>
        <taxon>Esociformes</taxon>
        <taxon>Umbridae</taxon>
        <taxon>Umbra</taxon>
    </lineage>
</organism>
<evidence type="ECO:0000313" key="14">
    <source>
        <dbReference type="EMBL" id="KAL0962381.1"/>
    </source>
</evidence>
<dbReference type="PANTHER" id="PTHR24379:SF123">
    <property type="entry name" value="ZINC FINGER AND BTB DOMAIN CONTAINING 17"/>
    <property type="match status" value="1"/>
</dbReference>
<evidence type="ECO:0000256" key="5">
    <source>
        <dbReference type="ARBA" id="ARBA00022771"/>
    </source>
</evidence>
<evidence type="ECO:0000256" key="4">
    <source>
        <dbReference type="ARBA" id="ARBA00022737"/>
    </source>
</evidence>
<proteinExistence type="inferred from homology"/>
<dbReference type="SUPFAM" id="SSF57667">
    <property type="entry name" value="beta-beta-alpha zinc fingers"/>
    <property type="match status" value="7"/>
</dbReference>
<feature type="domain" description="C2H2-type" evidence="13">
    <location>
        <begin position="369"/>
        <end position="396"/>
    </location>
</feature>
<evidence type="ECO:0000256" key="12">
    <source>
        <dbReference type="SAM" id="MobiDB-lite"/>
    </source>
</evidence>
<dbReference type="InterPro" id="IPR036236">
    <property type="entry name" value="Znf_C2H2_sf"/>
</dbReference>
<dbReference type="Proteomes" id="UP001557470">
    <property type="component" value="Unassembled WGS sequence"/>
</dbReference>
<evidence type="ECO:0000256" key="9">
    <source>
        <dbReference type="ARBA" id="ARBA00023163"/>
    </source>
</evidence>
<comment type="subcellular location">
    <subcellularLocation>
        <location evidence="1">Nucleus</location>
    </subcellularLocation>
</comment>
<dbReference type="FunFam" id="3.30.160.60:FF:000093">
    <property type="entry name" value="zinc finger protein 668 isoform X1"/>
    <property type="match status" value="1"/>
</dbReference>
<dbReference type="FunFam" id="3.30.160.60:FF:000145">
    <property type="entry name" value="Zinc finger protein 574"/>
    <property type="match status" value="1"/>
</dbReference>
<evidence type="ECO:0000259" key="13">
    <source>
        <dbReference type="PROSITE" id="PS50157"/>
    </source>
</evidence>
<accession>A0ABD0WAZ3</accession>
<dbReference type="PROSITE" id="PS00028">
    <property type="entry name" value="ZINC_FINGER_C2H2_1"/>
    <property type="match status" value="13"/>
</dbReference>
<evidence type="ECO:0000256" key="8">
    <source>
        <dbReference type="ARBA" id="ARBA00023125"/>
    </source>
</evidence>
<dbReference type="GO" id="GO:0005634">
    <property type="term" value="C:nucleus"/>
    <property type="evidence" value="ECO:0007669"/>
    <property type="project" value="UniProtKB-SubCell"/>
</dbReference>
<evidence type="ECO:0000256" key="11">
    <source>
        <dbReference type="PROSITE-ProRule" id="PRU00042"/>
    </source>
</evidence>
<protein>
    <recommendedName>
        <fullName evidence="13">C2H2-type domain-containing protein</fullName>
    </recommendedName>
</protein>
<feature type="domain" description="C2H2-type" evidence="13">
    <location>
        <begin position="517"/>
        <end position="544"/>
    </location>
</feature>
<reference evidence="14 15" key="1">
    <citation type="submission" date="2024-06" db="EMBL/GenBank/DDBJ databases">
        <authorList>
            <person name="Pan Q."/>
            <person name="Wen M."/>
            <person name="Jouanno E."/>
            <person name="Zahm M."/>
            <person name="Klopp C."/>
            <person name="Cabau C."/>
            <person name="Louis A."/>
            <person name="Berthelot C."/>
            <person name="Parey E."/>
            <person name="Roest Crollius H."/>
            <person name="Montfort J."/>
            <person name="Robinson-Rechavi M."/>
            <person name="Bouchez O."/>
            <person name="Lampietro C."/>
            <person name="Lopez Roques C."/>
            <person name="Donnadieu C."/>
            <person name="Postlethwait J."/>
            <person name="Bobe J."/>
            <person name="Verreycken H."/>
            <person name="Guiguen Y."/>
        </authorList>
    </citation>
    <scope>NUCLEOTIDE SEQUENCE [LARGE SCALE GENOMIC DNA]</scope>
    <source>
        <strain evidence="14">Up_M1</strain>
        <tissue evidence="14">Testis</tissue>
    </source>
</reference>
<dbReference type="GO" id="GO:0008270">
    <property type="term" value="F:zinc ion binding"/>
    <property type="evidence" value="ECO:0007669"/>
    <property type="project" value="UniProtKB-KW"/>
</dbReference>
<feature type="domain" description="C2H2-type" evidence="13">
    <location>
        <begin position="693"/>
        <end position="720"/>
    </location>
</feature>
<dbReference type="Pfam" id="PF13912">
    <property type="entry name" value="zf-C2H2_6"/>
    <property type="match status" value="1"/>
</dbReference>
<feature type="domain" description="C2H2-type" evidence="13">
    <location>
        <begin position="397"/>
        <end position="424"/>
    </location>
</feature>
<evidence type="ECO:0000256" key="6">
    <source>
        <dbReference type="ARBA" id="ARBA00022833"/>
    </source>
</evidence>
<dbReference type="FunFam" id="3.30.160.60:FF:000562">
    <property type="entry name" value="Zinc finger protein 786"/>
    <property type="match status" value="1"/>
</dbReference>
<dbReference type="SMART" id="SM00355">
    <property type="entry name" value="ZnF_C2H2"/>
    <property type="match status" value="14"/>
</dbReference>
<dbReference type="Gene3D" id="3.30.160.60">
    <property type="entry name" value="Classic Zinc Finger"/>
    <property type="match status" value="10"/>
</dbReference>
<comment type="caution">
    <text evidence="14">The sequence shown here is derived from an EMBL/GenBank/DDBJ whole genome shotgun (WGS) entry which is preliminary data.</text>
</comment>
<feature type="domain" description="C2H2-type" evidence="13">
    <location>
        <begin position="254"/>
        <end position="282"/>
    </location>
</feature>
<feature type="compositionally biased region" description="Low complexity" evidence="12">
    <location>
        <begin position="343"/>
        <end position="361"/>
    </location>
</feature>
<feature type="domain" description="C2H2-type" evidence="13">
    <location>
        <begin position="566"/>
        <end position="593"/>
    </location>
</feature>
<feature type="region of interest" description="Disordered" evidence="12">
    <location>
        <begin position="304"/>
        <end position="364"/>
    </location>
</feature>
<feature type="compositionally biased region" description="Polar residues" evidence="12">
    <location>
        <begin position="234"/>
        <end position="250"/>
    </location>
</feature>